<name>A0A157T195_SACSO</name>
<accession>A0A157T195</accession>
<dbReference type="Proteomes" id="UP000076770">
    <property type="component" value="Chromosome i"/>
</dbReference>
<gene>
    <name evidence="1" type="ORF">SSOP1_1087</name>
</gene>
<sequence>MGILMTVEESILGTGERERREIVGYIQMLLDSINDLMVKYKQELKNMGVINRLGILTEIITMHKYNPEVYMGNYWEELLSLINIIKQDQKLANEVKDIEELIEKINSLKELVKF</sequence>
<organism evidence="1 2">
    <name type="scientific">Saccharolobus solfataricus</name>
    <name type="common">Sulfolobus solfataricus</name>
    <dbReference type="NCBI Taxonomy" id="2287"/>
    <lineage>
        <taxon>Archaea</taxon>
        <taxon>Thermoproteota</taxon>
        <taxon>Thermoprotei</taxon>
        <taxon>Sulfolobales</taxon>
        <taxon>Sulfolobaceae</taxon>
        <taxon>Saccharolobus</taxon>
    </lineage>
</organism>
<dbReference type="AlphaFoldDB" id="A0A157T195"/>
<dbReference type="EMBL" id="LT549890">
    <property type="protein sequence ID" value="SAI84641.1"/>
    <property type="molecule type" value="Genomic_DNA"/>
</dbReference>
<protein>
    <submittedName>
        <fullName evidence="1">Uncharacterized protein</fullName>
    </submittedName>
</protein>
<proteinExistence type="predicted"/>
<evidence type="ECO:0000313" key="2">
    <source>
        <dbReference type="Proteomes" id="UP000076770"/>
    </source>
</evidence>
<evidence type="ECO:0000313" key="1">
    <source>
        <dbReference type="EMBL" id="SAI84641.1"/>
    </source>
</evidence>
<reference evidence="2" key="1">
    <citation type="submission" date="2016-04" db="EMBL/GenBank/DDBJ databases">
        <authorList>
            <person name="Shah S.A."/>
            <person name="Garrett R.A."/>
        </authorList>
    </citation>
    <scope>NUCLEOTIDE SEQUENCE [LARGE SCALE GENOMIC DNA]</scope>
    <source>
        <strain evidence="2">ATCC 35091 / DSM 1616 / JCM 8930 / NBRC 15331 / P1</strain>
    </source>
</reference>
<dbReference type="PATRIC" id="fig|2287.9.peg.1097"/>